<sequence>MCLCRNPENSKNFEEENNRAFYYQSQSFSSITDFRNKNLEKGQLIQYSGENYLTRLPTCDNIVVENNEGLSVILNNALDKQEKILFMAVDFEAVVILTGIQIFFDILVPDNESIDDFKIKINEILCNIVNTYKKEHINAFPLQGYYIDCQAHLASLVGHF</sequence>
<dbReference type="OrthoDB" id="2430756at2759"/>
<evidence type="ECO:0000313" key="1">
    <source>
        <dbReference type="EMBL" id="RIB01051.1"/>
    </source>
</evidence>
<dbReference type="EMBL" id="QKWP01003366">
    <property type="protein sequence ID" value="RIB01051.1"/>
    <property type="molecule type" value="Genomic_DNA"/>
</dbReference>
<dbReference type="AlphaFoldDB" id="A0A397TUF6"/>
<proteinExistence type="predicted"/>
<dbReference type="Proteomes" id="UP000266673">
    <property type="component" value="Unassembled WGS sequence"/>
</dbReference>
<evidence type="ECO:0000313" key="2">
    <source>
        <dbReference type="Proteomes" id="UP000266673"/>
    </source>
</evidence>
<organism evidence="1 2">
    <name type="scientific">Gigaspora rosea</name>
    <dbReference type="NCBI Taxonomy" id="44941"/>
    <lineage>
        <taxon>Eukaryota</taxon>
        <taxon>Fungi</taxon>
        <taxon>Fungi incertae sedis</taxon>
        <taxon>Mucoromycota</taxon>
        <taxon>Glomeromycotina</taxon>
        <taxon>Glomeromycetes</taxon>
        <taxon>Diversisporales</taxon>
        <taxon>Gigasporaceae</taxon>
        <taxon>Gigaspora</taxon>
    </lineage>
</organism>
<keyword evidence="2" id="KW-1185">Reference proteome</keyword>
<name>A0A397TUF6_9GLOM</name>
<gene>
    <name evidence="1" type="ORF">C2G38_2232035</name>
</gene>
<accession>A0A397TUF6</accession>
<reference evidence="1 2" key="1">
    <citation type="submission" date="2018-06" db="EMBL/GenBank/DDBJ databases">
        <title>Comparative genomics reveals the genomic features of Rhizophagus irregularis, R. cerebriforme, R. diaphanum and Gigaspora rosea, and their symbiotic lifestyle signature.</title>
        <authorList>
            <person name="Morin E."/>
            <person name="San Clemente H."/>
            <person name="Chen E.C.H."/>
            <person name="De La Providencia I."/>
            <person name="Hainaut M."/>
            <person name="Kuo A."/>
            <person name="Kohler A."/>
            <person name="Murat C."/>
            <person name="Tang N."/>
            <person name="Roy S."/>
            <person name="Loubradou J."/>
            <person name="Henrissat B."/>
            <person name="Grigoriev I.V."/>
            <person name="Corradi N."/>
            <person name="Roux C."/>
            <person name="Martin F.M."/>
        </authorList>
    </citation>
    <scope>NUCLEOTIDE SEQUENCE [LARGE SCALE GENOMIC DNA]</scope>
    <source>
        <strain evidence="1 2">DAOM 194757</strain>
    </source>
</reference>
<comment type="caution">
    <text evidence="1">The sequence shown here is derived from an EMBL/GenBank/DDBJ whole genome shotgun (WGS) entry which is preliminary data.</text>
</comment>
<protein>
    <submittedName>
        <fullName evidence="1">Uncharacterized protein</fullName>
    </submittedName>
</protein>